<dbReference type="PANTHER" id="PTHR11319:SF35">
    <property type="entry name" value="OUTER MEMBRANE PROTEIN PMPC-RELATED"/>
    <property type="match status" value="1"/>
</dbReference>
<dbReference type="NCBIfam" id="TIGR01376">
    <property type="entry name" value="POMP_repeat"/>
    <property type="match status" value="1"/>
</dbReference>
<dbReference type="AlphaFoldDB" id="A0A926XZZ7"/>
<evidence type="ECO:0000256" key="3">
    <source>
        <dbReference type="ARBA" id="ARBA00004613"/>
    </source>
</evidence>
<dbReference type="SUPFAM" id="SSF51126">
    <property type="entry name" value="Pectin lyase-like"/>
    <property type="match status" value="3"/>
</dbReference>
<comment type="subcellular location">
    <subcellularLocation>
        <location evidence="1">Cell envelope</location>
    </subcellularLocation>
    <subcellularLocation>
        <location evidence="2">Cell outer membrane</location>
    </subcellularLocation>
    <subcellularLocation>
        <location evidence="3">Secreted</location>
    </subcellularLocation>
</comment>
<comment type="caution">
    <text evidence="9">The sequence shown here is derived from an EMBL/GenBank/DDBJ whole genome shotgun (WGS) entry which is preliminary data.</text>
</comment>
<dbReference type="SMART" id="SM00710">
    <property type="entry name" value="PbH1"/>
    <property type="match status" value="8"/>
</dbReference>
<accession>A0A926XZZ7</accession>
<dbReference type="InterPro" id="IPR012334">
    <property type="entry name" value="Pectin_lyas_fold"/>
</dbReference>
<keyword evidence="4" id="KW-0964">Secreted</keyword>
<evidence type="ECO:0000256" key="6">
    <source>
        <dbReference type="ARBA" id="ARBA00023136"/>
    </source>
</evidence>
<sequence>MKFSSTRLIGLYLLISLTSVAAFAQTIRYVKPTSTGTGDGSSWDNASSNLQAIINASASGNQVWVAGGTYKPTTTTNKGISFSMKNGVAIYGGFAGNETSLNGRLTVINSILSGDIGVVGSSNDNSYHVISNPPGLTNSAILDGFVIRDGVAFPPSGEPNNQGGGMYNNGSGAGNVCSPTIRNCHFINNSASYGGAIYNDANLDASSSNGTSSPVLINCSFVNNSAFQGGAIYSDSRNFGTVNLVVINCSFLNNSYTVNGTGGAFRNEGTSFSIINLTLTNCVFFGNGGANTFSNNGTVISANYSLFEPSVIGYNNGSGNATTTTSPFLTSTNTQLLAGSAAIDVGDPNTTTATVGTIDLAGSDRFKGRIDMGAYEYCDPTTRLYVRASATGANTGLNWTNAFPDLQSALNYVSKTCNLEEIWVAGGTYKPTSTTDRTISFSMSPNVRIIGGFVGNESVLSQRPTINLTTPSATTLSGDIGTAGDITDNTYHVIRMLTGESFWLDGFVITGGNANGSSPNNMGGGMYSNGTPDIRNCLFINNKATNGGGVYNFSSSTESTKFAGCVFQNNSASGVGGAMDNEACRVEVDGCRFKGNTASSQGGGVYSLNCQLLWLYFRTTEFESNSASFGGGMRNWTSSPIINNCTFKGNSAGSLGGGILNFSFSISFINNSIFLGNTASQGGGVCNETNSTGSFTNCSLSGNSATNGGGVANLNSSSEFLNCILWGNSTGIYNDAESFFNYKFTLIQNMALGAGIFNGITNPLFVNQPPIGLGTAGSLRLKANSPAVNAGDPGTSTFETGPVDLLGRPRFVGQIDLGAYELPAEIYTLKNGLWNDPTVWSGNQLPALYDYVRLKHVVTIPASYQAQVGTLLYDSGGKLTVNSAAKLQIEP</sequence>
<proteinExistence type="predicted"/>
<dbReference type="EMBL" id="JACWZY010000008">
    <property type="protein sequence ID" value="MBD2701372.1"/>
    <property type="molecule type" value="Genomic_DNA"/>
</dbReference>
<dbReference type="RefSeq" id="WP_190887229.1">
    <property type="nucleotide sequence ID" value="NZ_JACWZY010000008.1"/>
</dbReference>
<dbReference type="InterPro" id="IPR006626">
    <property type="entry name" value="PbH1"/>
</dbReference>
<feature type="chain" id="PRO_5036772204" evidence="8">
    <location>
        <begin position="25"/>
        <end position="891"/>
    </location>
</feature>
<evidence type="ECO:0000313" key="10">
    <source>
        <dbReference type="Proteomes" id="UP000598820"/>
    </source>
</evidence>
<keyword evidence="10" id="KW-1185">Reference proteome</keyword>
<dbReference type="Gene3D" id="2.160.20.10">
    <property type="entry name" value="Single-stranded right-handed beta-helix, Pectin lyase-like"/>
    <property type="match status" value="2"/>
</dbReference>
<dbReference type="InterPro" id="IPR011050">
    <property type="entry name" value="Pectin_lyase_fold/virulence"/>
</dbReference>
<protein>
    <submittedName>
        <fullName evidence="9">Uncharacterized protein</fullName>
    </submittedName>
</protein>
<evidence type="ECO:0000256" key="4">
    <source>
        <dbReference type="ARBA" id="ARBA00022525"/>
    </source>
</evidence>
<keyword evidence="6" id="KW-0472">Membrane</keyword>
<dbReference type="GO" id="GO:0005576">
    <property type="term" value="C:extracellular region"/>
    <property type="evidence" value="ECO:0007669"/>
    <property type="project" value="UniProtKB-SubCell"/>
</dbReference>
<organism evidence="9 10">
    <name type="scientific">Spirosoma profusum</name>
    <dbReference type="NCBI Taxonomy" id="2771354"/>
    <lineage>
        <taxon>Bacteria</taxon>
        <taxon>Pseudomonadati</taxon>
        <taxon>Bacteroidota</taxon>
        <taxon>Cytophagia</taxon>
        <taxon>Cytophagales</taxon>
        <taxon>Cytophagaceae</taxon>
        <taxon>Spirosoma</taxon>
    </lineage>
</organism>
<dbReference type="InterPro" id="IPR059226">
    <property type="entry name" value="Choice_anch_Q_dom"/>
</dbReference>
<keyword evidence="5 8" id="KW-0732">Signal</keyword>
<keyword evidence="7" id="KW-0998">Cell outer membrane</keyword>
<dbReference type="Pfam" id="PF02415">
    <property type="entry name" value="Chlam_PMP"/>
    <property type="match status" value="3"/>
</dbReference>
<dbReference type="InterPro" id="IPR003368">
    <property type="entry name" value="POMP_repeat"/>
</dbReference>
<dbReference type="PANTHER" id="PTHR11319">
    <property type="entry name" value="G PROTEIN-COUPLED RECEPTOR-RELATED"/>
    <property type="match status" value="1"/>
</dbReference>
<gene>
    <name evidence="9" type="ORF">IC229_12035</name>
</gene>
<evidence type="ECO:0000256" key="5">
    <source>
        <dbReference type="ARBA" id="ARBA00022729"/>
    </source>
</evidence>
<evidence type="ECO:0000256" key="8">
    <source>
        <dbReference type="SAM" id="SignalP"/>
    </source>
</evidence>
<evidence type="ECO:0000256" key="1">
    <source>
        <dbReference type="ARBA" id="ARBA00004196"/>
    </source>
</evidence>
<feature type="signal peptide" evidence="8">
    <location>
        <begin position="1"/>
        <end position="24"/>
    </location>
</feature>
<evidence type="ECO:0000256" key="2">
    <source>
        <dbReference type="ARBA" id="ARBA00004442"/>
    </source>
</evidence>
<dbReference type="NCBIfam" id="NF041518">
    <property type="entry name" value="choice_anch_Q"/>
    <property type="match status" value="2"/>
</dbReference>
<evidence type="ECO:0000313" key="9">
    <source>
        <dbReference type="EMBL" id="MBD2701372.1"/>
    </source>
</evidence>
<name>A0A926XZZ7_9BACT</name>
<reference evidence="9" key="1">
    <citation type="submission" date="2020-09" db="EMBL/GenBank/DDBJ databases">
        <authorList>
            <person name="Kim M.K."/>
        </authorList>
    </citation>
    <scope>NUCLEOTIDE SEQUENCE</scope>
    <source>
        <strain evidence="9">BT702</strain>
    </source>
</reference>
<evidence type="ECO:0000256" key="7">
    <source>
        <dbReference type="ARBA" id="ARBA00023237"/>
    </source>
</evidence>
<dbReference type="Proteomes" id="UP000598820">
    <property type="component" value="Unassembled WGS sequence"/>
</dbReference>
<dbReference type="GO" id="GO:0009279">
    <property type="term" value="C:cell outer membrane"/>
    <property type="evidence" value="ECO:0007669"/>
    <property type="project" value="UniProtKB-SubCell"/>
</dbReference>